<dbReference type="EMBL" id="CM056815">
    <property type="protein sequence ID" value="KAJ8630106.1"/>
    <property type="molecule type" value="Genomic_DNA"/>
</dbReference>
<gene>
    <name evidence="1" type="ORF">MRB53_023429</name>
</gene>
<comment type="caution">
    <text evidence="1">The sequence shown here is derived from an EMBL/GenBank/DDBJ whole genome shotgun (WGS) entry which is preliminary data.</text>
</comment>
<dbReference type="Proteomes" id="UP001234297">
    <property type="component" value="Chromosome 7"/>
</dbReference>
<sequence>MRKQDVQVALREINHVLDFKLALECLELRFYFYLALRITKLHCRPSIGCLIDGLPLPNYVLLFVSMLSIGQLLIAGCNFTIGGLR</sequence>
<evidence type="ECO:0000313" key="2">
    <source>
        <dbReference type="Proteomes" id="UP001234297"/>
    </source>
</evidence>
<organism evidence="1 2">
    <name type="scientific">Persea americana</name>
    <name type="common">Avocado</name>
    <dbReference type="NCBI Taxonomy" id="3435"/>
    <lineage>
        <taxon>Eukaryota</taxon>
        <taxon>Viridiplantae</taxon>
        <taxon>Streptophyta</taxon>
        <taxon>Embryophyta</taxon>
        <taxon>Tracheophyta</taxon>
        <taxon>Spermatophyta</taxon>
        <taxon>Magnoliopsida</taxon>
        <taxon>Magnoliidae</taxon>
        <taxon>Laurales</taxon>
        <taxon>Lauraceae</taxon>
        <taxon>Persea</taxon>
    </lineage>
</organism>
<keyword evidence="2" id="KW-1185">Reference proteome</keyword>
<evidence type="ECO:0000313" key="1">
    <source>
        <dbReference type="EMBL" id="KAJ8630106.1"/>
    </source>
</evidence>
<accession>A0ACC2L9K7</accession>
<protein>
    <submittedName>
        <fullName evidence="1">Uncharacterized protein</fullName>
    </submittedName>
</protein>
<proteinExistence type="predicted"/>
<reference evidence="1 2" key="1">
    <citation type="journal article" date="2022" name="Hortic Res">
        <title>A haplotype resolved chromosomal level avocado genome allows analysis of novel avocado genes.</title>
        <authorList>
            <person name="Nath O."/>
            <person name="Fletcher S.J."/>
            <person name="Hayward A."/>
            <person name="Shaw L.M."/>
            <person name="Masouleh A.K."/>
            <person name="Furtado A."/>
            <person name="Henry R.J."/>
            <person name="Mitter N."/>
        </authorList>
    </citation>
    <scope>NUCLEOTIDE SEQUENCE [LARGE SCALE GENOMIC DNA]</scope>
    <source>
        <strain evidence="2">cv. Hass</strain>
    </source>
</reference>
<name>A0ACC2L9K7_PERAE</name>